<keyword evidence="6" id="KW-0545">Nucleotide biosynthesis</keyword>
<evidence type="ECO:0000256" key="5">
    <source>
        <dbReference type="ARBA" id="ARBA00022723"/>
    </source>
</evidence>
<evidence type="ECO:0000256" key="7">
    <source>
        <dbReference type="ARBA" id="ARBA00022741"/>
    </source>
</evidence>
<evidence type="ECO:0000256" key="2">
    <source>
        <dbReference type="ARBA" id="ARBA00004996"/>
    </source>
</evidence>
<sequence length="310" mass="33195">MKLITGNSNGALANSVAAYLHLPLVDCWVKRFHDNEIFVEIRENVRGEDVYLLQSTSYPINDNLMELLIITDALKRSFAGRITAVLPYFGYARQNSKSASRTPISAKLVANLIARSGVDRVLTLDLHAAQIQGFFDIPSDDLLSAPIFVRDIKEHHDMETTIIVSPDVGGVARARAIAQRLGRGLAIVDRRGSQALTVEGMDVIGDVAGCDCILIADIVDSANTLAAATDALLKEGAARVCAYATHGVLSSGASERIMKSGLQELVVTDSVERTVAADLPSKIRRISVASLIGEAIGRAANEQSVSSLLT</sequence>
<dbReference type="Pfam" id="PF14572">
    <property type="entry name" value="Pribosyl_synth"/>
    <property type="match status" value="1"/>
</dbReference>
<organism evidence="17 18">
    <name type="scientific">Phyllobacterium myrsinacearum</name>
    <dbReference type="NCBI Taxonomy" id="28101"/>
    <lineage>
        <taxon>Bacteria</taxon>
        <taxon>Pseudomonadati</taxon>
        <taxon>Pseudomonadota</taxon>
        <taxon>Alphaproteobacteria</taxon>
        <taxon>Hyphomicrobiales</taxon>
        <taxon>Phyllobacteriaceae</taxon>
        <taxon>Phyllobacterium</taxon>
    </lineage>
</organism>
<dbReference type="InterPro" id="IPR029057">
    <property type="entry name" value="PRTase-like"/>
</dbReference>
<proteinExistence type="inferred from homology"/>
<dbReference type="InterPro" id="IPR005946">
    <property type="entry name" value="Rib-P_diPkinase"/>
</dbReference>
<dbReference type="Proteomes" id="UP000549052">
    <property type="component" value="Unassembled WGS sequence"/>
</dbReference>
<dbReference type="PANTHER" id="PTHR10210">
    <property type="entry name" value="RIBOSE-PHOSPHATE DIPHOSPHOKINASE FAMILY MEMBER"/>
    <property type="match status" value="1"/>
</dbReference>
<dbReference type="FunFam" id="3.40.50.2020:FF:000001">
    <property type="entry name" value="Ribose-phosphate pyrophosphokinase"/>
    <property type="match status" value="1"/>
</dbReference>
<dbReference type="CDD" id="cd06223">
    <property type="entry name" value="PRTases_typeI"/>
    <property type="match status" value="1"/>
</dbReference>
<evidence type="ECO:0000256" key="1">
    <source>
        <dbReference type="ARBA" id="ARBA00001946"/>
    </source>
</evidence>
<keyword evidence="7" id="KW-0547">Nucleotide-binding</keyword>
<dbReference type="GO" id="GO:0004749">
    <property type="term" value="F:ribose phosphate diphosphokinase activity"/>
    <property type="evidence" value="ECO:0007669"/>
    <property type="project" value="UniProtKB-EC"/>
</dbReference>
<comment type="cofactor">
    <cofactor evidence="1">
        <name>Mg(2+)</name>
        <dbReference type="ChEBI" id="CHEBI:18420"/>
    </cofactor>
</comment>
<dbReference type="EC" id="2.7.6.1" evidence="3"/>
<evidence type="ECO:0000256" key="11">
    <source>
        <dbReference type="ARBA" id="ARBA00029942"/>
    </source>
</evidence>
<comment type="pathway">
    <text evidence="2">Metabolic intermediate biosynthesis; 5-phospho-alpha-D-ribose 1-diphosphate biosynthesis; 5-phospho-alpha-D-ribose 1-diphosphate from D-ribose 5-phosphate (route I): step 1/1.</text>
</comment>
<dbReference type="SUPFAM" id="SSF53271">
    <property type="entry name" value="PRTase-like"/>
    <property type="match status" value="2"/>
</dbReference>
<dbReference type="PANTHER" id="PTHR10210:SF41">
    <property type="entry name" value="RIBOSE-PHOSPHATE PYROPHOSPHOKINASE 1, CHLOROPLASTIC"/>
    <property type="match status" value="1"/>
</dbReference>
<dbReference type="GO" id="GO:0016301">
    <property type="term" value="F:kinase activity"/>
    <property type="evidence" value="ECO:0007669"/>
    <property type="project" value="UniProtKB-KW"/>
</dbReference>
<comment type="caution">
    <text evidence="17">The sequence shown here is derived from an EMBL/GenBank/DDBJ whole genome shotgun (WGS) entry which is preliminary data.</text>
</comment>
<reference evidence="17 18" key="1">
    <citation type="submission" date="2020-07" db="EMBL/GenBank/DDBJ databases">
        <title>Genomic Encyclopedia of Type Strains, Phase IV (KMG-V): Genome sequencing to study the core and pangenomes of soil and plant-associated prokaryotes.</title>
        <authorList>
            <person name="Whitman W."/>
        </authorList>
    </citation>
    <scope>NUCLEOTIDE SEQUENCE [LARGE SCALE GENOMIC DNA]</scope>
    <source>
        <strain evidence="17 18">AN3</strain>
    </source>
</reference>
<dbReference type="NCBIfam" id="NF002320">
    <property type="entry name" value="PRK01259.1"/>
    <property type="match status" value="1"/>
</dbReference>
<evidence type="ECO:0000256" key="15">
    <source>
        <dbReference type="ARBA" id="ARBA00069492"/>
    </source>
</evidence>
<dbReference type="GO" id="GO:0006164">
    <property type="term" value="P:purine nucleotide biosynthetic process"/>
    <property type="evidence" value="ECO:0007669"/>
    <property type="project" value="TreeGrafter"/>
</dbReference>
<dbReference type="Gene3D" id="3.40.50.2020">
    <property type="match status" value="2"/>
</dbReference>
<gene>
    <name evidence="17" type="ORF">FHW16_004673</name>
</gene>
<evidence type="ECO:0000313" key="18">
    <source>
        <dbReference type="Proteomes" id="UP000549052"/>
    </source>
</evidence>
<accession>A0A839ERW3</accession>
<keyword evidence="5" id="KW-0479">Metal-binding</keyword>
<protein>
    <recommendedName>
        <fullName evidence="15">Ribose-phosphate pyrophosphokinase</fullName>
        <ecNumber evidence="3">2.7.6.1</ecNumber>
    </recommendedName>
    <alternativeName>
        <fullName evidence="11">Phosphoribosyl pyrophosphate synthase</fullName>
    </alternativeName>
</protein>
<evidence type="ECO:0000256" key="12">
    <source>
        <dbReference type="ARBA" id="ARBA00049535"/>
    </source>
</evidence>
<dbReference type="InterPro" id="IPR000836">
    <property type="entry name" value="PRTase_dom"/>
</dbReference>
<dbReference type="GO" id="GO:0005737">
    <property type="term" value="C:cytoplasm"/>
    <property type="evidence" value="ECO:0007669"/>
    <property type="project" value="TreeGrafter"/>
</dbReference>
<dbReference type="GO" id="GO:0002189">
    <property type="term" value="C:ribose phosphate diphosphokinase complex"/>
    <property type="evidence" value="ECO:0007669"/>
    <property type="project" value="TreeGrafter"/>
</dbReference>
<evidence type="ECO:0000256" key="10">
    <source>
        <dbReference type="ARBA" id="ARBA00022842"/>
    </source>
</evidence>
<keyword evidence="18" id="KW-1185">Reference proteome</keyword>
<dbReference type="NCBIfam" id="TIGR01251">
    <property type="entry name" value="ribP_PPkin"/>
    <property type="match status" value="1"/>
</dbReference>
<dbReference type="Pfam" id="PF13793">
    <property type="entry name" value="Pribosyltran_N"/>
    <property type="match status" value="1"/>
</dbReference>
<keyword evidence="8 17" id="KW-0418">Kinase</keyword>
<evidence type="ECO:0000259" key="16">
    <source>
        <dbReference type="Pfam" id="PF13793"/>
    </source>
</evidence>
<dbReference type="GO" id="GO:0000287">
    <property type="term" value="F:magnesium ion binding"/>
    <property type="evidence" value="ECO:0007669"/>
    <property type="project" value="InterPro"/>
</dbReference>
<keyword evidence="9" id="KW-0067">ATP-binding</keyword>
<name>A0A839ERW3_9HYPH</name>
<evidence type="ECO:0000256" key="9">
    <source>
        <dbReference type="ARBA" id="ARBA00022840"/>
    </source>
</evidence>
<evidence type="ECO:0000313" key="17">
    <source>
        <dbReference type="EMBL" id="MBA8880938.1"/>
    </source>
</evidence>
<keyword evidence="4 17" id="KW-0808">Transferase</keyword>
<keyword evidence="10" id="KW-0460">Magnesium</keyword>
<comment type="similarity">
    <text evidence="14">Belongs to the ribose-phosphate pyrophosphokinase family. Class I subfamily.</text>
</comment>
<dbReference type="GO" id="GO:0006015">
    <property type="term" value="P:5-phosphoribose 1-diphosphate biosynthetic process"/>
    <property type="evidence" value="ECO:0007669"/>
    <property type="project" value="TreeGrafter"/>
</dbReference>
<comment type="function">
    <text evidence="13">Involved in the biosynthesis of the central metabolite phospho-alpha-D-ribosyl-1-pyrophosphate (PRPP) via the transfer of pyrophosphoryl group from ATP to 1-hydroxyl of ribose-5-phosphate (Rib-5-P).</text>
</comment>
<dbReference type="AlphaFoldDB" id="A0A839ERW3"/>
<evidence type="ECO:0000256" key="6">
    <source>
        <dbReference type="ARBA" id="ARBA00022727"/>
    </source>
</evidence>
<dbReference type="InterPro" id="IPR029099">
    <property type="entry name" value="Pribosyltran_N"/>
</dbReference>
<evidence type="ECO:0000256" key="14">
    <source>
        <dbReference type="ARBA" id="ARBA00061444"/>
    </source>
</evidence>
<evidence type="ECO:0000256" key="13">
    <source>
        <dbReference type="ARBA" id="ARBA00054914"/>
    </source>
</evidence>
<evidence type="ECO:0000256" key="3">
    <source>
        <dbReference type="ARBA" id="ARBA00013247"/>
    </source>
</evidence>
<comment type="catalytic activity">
    <reaction evidence="12">
        <text>D-ribose 5-phosphate + ATP = 5-phospho-alpha-D-ribose 1-diphosphate + AMP + H(+)</text>
        <dbReference type="Rhea" id="RHEA:15609"/>
        <dbReference type="ChEBI" id="CHEBI:15378"/>
        <dbReference type="ChEBI" id="CHEBI:30616"/>
        <dbReference type="ChEBI" id="CHEBI:58017"/>
        <dbReference type="ChEBI" id="CHEBI:78346"/>
        <dbReference type="ChEBI" id="CHEBI:456215"/>
        <dbReference type="EC" id="2.7.6.1"/>
    </reaction>
</comment>
<feature type="domain" description="Ribose-phosphate pyrophosphokinase N-terminal" evidence="16">
    <location>
        <begin position="1"/>
        <end position="117"/>
    </location>
</feature>
<dbReference type="GO" id="GO:0005524">
    <property type="term" value="F:ATP binding"/>
    <property type="evidence" value="ECO:0007669"/>
    <property type="project" value="UniProtKB-KW"/>
</dbReference>
<evidence type="ECO:0000256" key="4">
    <source>
        <dbReference type="ARBA" id="ARBA00022679"/>
    </source>
</evidence>
<dbReference type="SMART" id="SM01400">
    <property type="entry name" value="Pribosyltran_N"/>
    <property type="match status" value="1"/>
</dbReference>
<evidence type="ECO:0000256" key="8">
    <source>
        <dbReference type="ARBA" id="ARBA00022777"/>
    </source>
</evidence>
<dbReference type="EMBL" id="JACGXN010000010">
    <property type="protein sequence ID" value="MBA8880938.1"/>
    <property type="molecule type" value="Genomic_DNA"/>
</dbReference>